<evidence type="ECO:0000313" key="2">
    <source>
        <dbReference type="Proteomes" id="UP001148737"/>
    </source>
</evidence>
<gene>
    <name evidence="1" type="ORF">NLG97_g2073</name>
</gene>
<comment type="caution">
    <text evidence="1">The sequence shown here is derived from an EMBL/GenBank/DDBJ whole genome shotgun (WGS) entry which is preliminary data.</text>
</comment>
<reference evidence="1" key="1">
    <citation type="submission" date="2022-07" db="EMBL/GenBank/DDBJ databases">
        <title>Genome Sequence of Lecanicillium saksenae.</title>
        <authorList>
            <person name="Buettner E."/>
        </authorList>
    </citation>
    <scope>NUCLEOTIDE SEQUENCE</scope>
    <source>
        <strain evidence="1">VT-O1</strain>
    </source>
</reference>
<dbReference type="Proteomes" id="UP001148737">
    <property type="component" value="Unassembled WGS sequence"/>
</dbReference>
<keyword evidence="2" id="KW-1185">Reference proteome</keyword>
<accession>A0ACC1R1X1</accession>
<proteinExistence type="predicted"/>
<evidence type="ECO:0000313" key="1">
    <source>
        <dbReference type="EMBL" id="KAJ3497213.1"/>
    </source>
</evidence>
<organism evidence="1 2">
    <name type="scientific">Lecanicillium saksenae</name>
    <dbReference type="NCBI Taxonomy" id="468837"/>
    <lineage>
        <taxon>Eukaryota</taxon>
        <taxon>Fungi</taxon>
        <taxon>Dikarya</taxon>
        <taxon>Ascomycota</taxon>
        <taxon>Pezizomycotina</taxon>
        <taxon>Sordariomycetes</taxon>
        <taxon>Hypocreomycetidae</taxon>
        <taxon>Hypocreales</taxon>
        <taxon>Cordycipitaceae</taxon>
        <taxon>Lecanicillium</taxon>
    </lineage>
</organism>
<protein>
    <submittedName>
        <fullName evidence="1">Uncharacterized protein</fullName>
    </submittedName>
</protein>
<sequence length="163" mass="18277">MAATPSPEQKELQLVETVEFKILGVANKEQKLHELLQRYLAPLILKAASDHASVRGRVIQILARLKTFIQPPQVILPVKALLQQYKTTDSVVIKQLDLSFILHSLDRVDVEDRRDLVPIALKGLAVDQNQPRTATLLNIILRLILDIRIPPRGSKDDEATSPT</sequence>
<dbReference type="EMBL" id="JANAKD010000129">
    <property type="protein sequence ID" value="KAJ3497213.1"/>
    <property type="molecule type" value="Genomic_DNA"/>
</dbReference>
<name>A0ACC1R1X1_9HYPO</name>